<dbReference type="Proteomes" id="UP000242141">
    <property type="component" value="Unassembled WGS sequence"/>
</dbReference>
<evidence type="ECO:0000313" key="3">
    <source>
        <dbReference type="Proteomes" id="UP000242141"/>
    </source>
</evidence>
<gene>
    <name evidence="2" type="ORF">HEPPS_02440</name>
</gene>
<proteinExistence type="predicted"/>
<keyword evidence="1" id="KW-0812">Transmembrane</keyword>
<feature type="transmembrane region" description="Helical" evidence="1">
    <location>
        <begin position="12"/>
        <end position="33"/>
    </location>
</feature>
<feature type="transmembrane region" description="Helical" evidence="1">
    <location>
        <begin position="53"/>
        <end position="71"/>
    </location>
</feature>
<dbReference type="EMBL" id="CWGI01000001">
    <property type="protein sequence ID" value="CRX37040.1"/>
    <property type="molecule type" value="Genomic_DNA"/>
</dbReference>
<name>A0A0G7ZLL3_9MOLU</name>
<keyword evidence="1" id="KW-1133">Transmembrane helix</keyword>
<organism evidence="2 3">
    <name type="scientific">Candidatus Hepatoplasma crinochetorum</name>
    <dbReference type="NCBI Taxonomy" id="295596"/>
    <lineage>
        <taxon>Bacteria</taxon>
        <taxon>Bacillati</taxon>
        <taxon>Mycoplasmatota</taxon>
        <taxon>Mollicutes</taxon>
        <taxon>Candidatus Hepatoplasmataceae</taxon>
        <taxon>Candidatus Hepatoplasma</taxon>
    </lineage>
</organism>
<evidence type="ECO:0000313" key="2">
    <source>
        <dbReference type="EMBL" id="CRX37040.1"/>
    </source>
</evidence>
<keyword evidence="3" id="KW-1185">Reference proteome</keyword>
<evidence type="ECO:0000256" key="1">
    <source>
        <dbReference type="SAM" id="Phobius"/>
    </source>
</evidence>
<keyword evidence="1" id="KW-0472">Membrane</keyword>
<accession>A0A0G7ZLL3</accession>
<protein>
    <submittedName>
        <fullName evidence="2">Uncharacterized protein</fullName>
    </submittedName>
</protein>
<dbReference type="AlphaFoldDB" id="A0A0G7ZLL3"/>
<reference evidence="3" key="1">
    <citation type="submission" date="2015-05" db="EMBL/GenBank/DDBJ databases">
        <authorList>
            <person name="Collingro A."/>
        </authorList>
    </citation>
    <scope>NUCLEOTIDE SEQUENCE [LARGE SCALE GENOMIC DNA]</scope>
    <source>
        <strain evidence="3">Ps</strain>
    </source>
</reference>
<sequence length="91" mass="11073">MKKNLQKYVFKIFISLIFIVLSISIIIFEIEWLNEDPAREWPTLYKGLLGADIITLILSIIMLIWNIFNFYKEWIENITRKNKDKKYLKFK</sequence>